<dbReference type="OrthoDB" id="5418153at2"/>
<protein>
    <submittedName>
        <fullName evidence="1">Uncharacterized protein</fullName>
    </submittedName>
</protein>
<sequence length="334" mass="37895">MSILERLKKMGQKEPEIRQFCLQTIRFKQFLQNARALFAFFDDGREKSLGEYIFDRHYVTTLIDAVVERLGMMVYDASVLAPASGKELYASYDAHKLRARRLLTLDPSGKNTKAPETTGSTDPEYQLLFDALNWFNGKETTQDPTVMAFMEQIFFKVIQSMDSGLGEIQGVESMAAMERLTGLKARPGRPGDLGIYLVDLWKDGAVEPKQERPTRHGISLPLAYLLKDAKAKQTGETTDKTHNPPEWIAGVSEHQLSLNRVKPDFKFRLESFACGEAQSDFIFIFADKSMGLDNLLSPGFHVERTDYGQFAWRLDISTQALEEELMMIGHTLFK</sequence>
<dbReference type="eggNOG" id="ENOG502ZC7H">
    <property type="taxonomic scope" value="Bacteria"/>
</dbReference>
<proteinExistence type="predicted"/>
<evidence type="ECO:0000313" key="2">
    <source>
        <dbReference type="Proteomes" id="UP000000442"/>
    </source>
</evidence>
<name>C0QJH7_DESAH</name>
<dbReference type="EMBL" id="CP001087">
    <property type="protein sequence ID" value="ACN13830.1"/>
    <property type="molecule type" value="Genomic_DNA"/>
</dbReference>
<gene>
    <name evidence="1" type="ordered locus">HRM2_07160</name>
</gene>
<accession>C0QJH7</accession>
<dbReference type="RefSeq" id="WP_012663078.1">
    <property type="nucleotide sequence ID" value="NC_012108.1"/>
</dbReference>
<dbReference type="AlphaFoldDB" id="C0QJH7"/>
<reference evidence="1 2" key="1">
    <citation type="journal article" date="2009" name="Environ. Microbiol.">
        <title>Genome sequence of Desulfobacterium autotrophicum HRM2, a marine sulfate reducer oxidizing organic carbon completely to carbon dioxide.</title>
        <authorList>
            <person name="Strittmatter A.W."/>
            <person name="Liesegang H."/>
            <person name="Rabus R."/>
            <person name="Decker I."/>
            <person name="Amann J."/>
            <person name="Andres S."/>
            <person name="Henne A."/>
            <person name="Fricke W.F."/>
            <person name="Martinez-Arias R."/>
            <person name="Bartels D."/>
            <person name="Goesmann A."/>
            <person name="Krause L."/>
            <person name="Puehler A."/>
            <person name="Klenk H.P."/>
            <person name="Richter M."/>
            <person name="Schuler M."/>
            <person name="Gloeckner F.O."/>
            <person name="Meyerdierks A."/>
            <person name="Gottschalk G."/>
            <person name="Amann R."/>
        </authorList>
    </citation>
    <scope>NUCLEOTIDE SEQUENCE [LARGE SCALE GENOMIC DNA]</scope>
    <source>
        <strain evidence="2">ATCC 43914 / DSM 3382 / HRM2</strain>
    </source>
</reference>
<dbReference type="STRING" id="177437.HRM2_07160"/>
<organism evidence="1 2">
    <name type="scientific">Desulforapulum autotrophicum (strain ATCC 43914 / DSM 3382 / VKM B-1955 / HRM2)</name>
    <name type="common">Desulfobacterium autotrophicum</name>
    <dbReference type="NCBI Taxonomy" id="177437"/>
    <lineage>
        <taxon>Bacteria</taxon>
        <taxon>Pseudomonadati</taxon>
        <taxon>Thermodesulfobacteriota</taxon>
        <taxon>Desulfobacteria</taxon>
        <taxon>Desulfobacterales</taxon>
        <taxon>Desulfobacteraceae</taxon>
        <taxon>Desulforapulum</taxon>
    </lineage>
</organism>
<keyword evidence="2" id="KW-1185">Reference proteome</keyword>
<dbReference type="Proteomes" id="UP000000442">
    <property type="component" value="Chromosome"/>
</dbReference>
<dbReference type="HOGENOM" id="CLU_859768_0_0_7"/>
<dbReference type="KEGG" id="dat:HRM2_07160"/>
<evidence type="ECO:0000313" key="1">
    <source>
        <dbReference type="EMBL" id="ACN13830.1"/>
    </source>
</evidence>